<name>A0A146JXA2_9EUKA</name>
<evidence type="ECO:0000313" key="1">
    <source>
        <dbReference type="EMBL" id="JAP89117.1"/>
    </source>
</evidence>
<accession>A0A146JXA2</accession>
<dbReference type="EMBL" id="GDID01007489">
    <property type="protein sequence ID" value="JAP89117.1"/>
    <property type="molecule type" value="Transcribed_RNA"/>
</dbReference>
<organism evidence="1">
    <name type="scientific">Trepomonas sp. PC1</name>
    <dbReference type="NCBI Taxonomy" id="1076344"/>
    <lineage>
        <taxon>Eukaryota</taxon>
        <taxon>Metamonada</taxon>
        <taxon>Diplomonadida</taxon>
        <taxon>Hexamitidae</taxon>
        <taxon>Hexamitinae</taxon>
        <taxon>Trepomonas</taxon>
    </lineage>
</organism>
<sequence length="365" mass="41448">FCLQHNSPHLQMILPESHCETESWFLPAVSENCFPVPKQHVELAYSLLERLSETESALEGEVTQQVINPLFGTFNSDGPNFPAKPSSKTLPDGMVEPGMIPMIPSQLSSSVDLPPGLSEVVEAEVQHDREQDPDFPIPTTNEAVSQDIINRILGSGLFKPSKHIEVVDKQFLQKLQGFPEPLIHQEVSKQFMKEICTDTRQKLPAKEPKQQKCAFPLPDQKLPAPSDFVQMIQRFPVPATNDEAPANFMQQIVAYEKFVLPEVDLHFVQQQVQQNIKQITLKEQQAMDDKLERCRKDEARLLIDSMISQNQKDLCSLMEQSQKQQLLQLKIGEVTLPFSDDWAVKAKQNQTKRGKELKKLISLFE</sequence>
<dbReference type="AlphaFoldDB" id="A0A146JXA2"/>
<reference evidence="1" key="1">
    <citation type="submission" date="2015-07" db="EMBL/GenBank/DDBJ databases">
        <title>Adaptation to a free-living lifestyle via gene acquisitions in the diplomonad Trepomonas sp. PC1.</title>
        <authorList>
            <person name="Xu F."/>
            <person name="Jerlstrom-Hultqvist J."/>
            <person name="Kolisko M."/>
            <person name="Simpson A.G.B."/>
            <person name="Roger A.J."/>
            <person name="Svard S.G."/>
            <person name="Andersson J.O."/>
        </authorList>
    </citation>
    <scope>NUCLEOTIDE SEQUENCE</scope>
    <source>
        <strain evidence="1">PC1</strain>
    </source>
</reference>
<gene>
    <name evidence="1" type="ORF">TPC1_31388</name>
</gene>
<protein>
    <submittedName>
        <fullName evidence="1">Uncharacterized protein</fullName>
    </submittedName>
</protein>
<feature type="non-terminal residue" evidence="1">
    <location>
        <position position="1"/>
    </location>
</feature>
<proteinExistence type="predicted"/>